<reference evidence="2" key="1">
    <citation type="submission" date="2022-06" db="EMBL/GenBank/DDBJ databases">
        <authorList>
            <person name="Ping M."/>
        </authorList>
    </citation>
    <scope>NUCLEOTIDE SEQUENCE</scope>
    <source>
        <strain evidence="2">JCM11759T</strain>
    </source>
</reference>
<accession>A0ABY5DGW5</accession>
<dbReference type="GO" id="GO:0016787">
    <property type="term" value="F:hydrolase activity"/>
    <property type="evidence" value="ECO:0007669"/>
    <property type="project" value="UniProtKB-KW"/>
</dbReference>
<dbReference type="InterPro" id="IPR050228">
    <property type="entry name" value="Carboxylesterase_BioH"/>
</dbReference>
<dbReference type="PRINTS" id="PR00111">
    <property type="entry name" value="ABHYDROLASE"/>
</dbReference>
<dbReference type="Proteomes" id="UP001055940">
    <property type="component" value="Chromosome"/>
</dbReference>
<evidence type="ECO:0000313" key="2">
    <source>
        <dbReference type="EMBL" id="USY22418.1"/>
    </source>
</evidence>
<sequence>MADDVLPHTLHGSGPRGVIALHGWFGDRTSFAPMLAHADTDAFTYAVPDYRGYGDARERRGEYTAEEVAADVLALADGLGWESFSLVGHSMGGKFAQRVLAEAPDRVRALVGVSPVPASGVPFDEAAWGLFSRAVTDPAARRTIVSMTTGDRLPGPWLDRMVSHSLECSTEPAFAAYLEDWARGDFRADVVGRGVPALAVVGANDPALSAEVMRATWMEWFPGAELRELADAGHYAMDEVPLALTAEVEAFLSKAR</sequence>
<dbReference type="PANTHER" id="PTHR43194:SF2">
    <property type="entry name" value="PEROXISOMAL MEMBRANE PROTEIN LPX1"/>
    <property type="match status" value="1"/>
</dbReference>
<organism evidence="2 3">
    <name type="scientific">Nocardiopsis exhalans</name>
    <dbReference type="NCBI Taxonomy" id="163604"/>
    <lineage>
        <taxon>Bacteria</taxon>
        <taxon>Bacillati</taxon>
        <taxon>Actinomycetota</taxon>
        <taxon>Actinomycetes</taxon>
        <taxon>Streptosporangiales</taxon>
        <taxon>Nocardiopsidaceae</taxon>
        <taxon>Nocardiopsis</taxon>
    </lineage>
</organism>
<dbReference type="Pfam" id="PF00561">
    <property type="entry name" value="Abhydrolase_1"/>
    <property type="match status" value="1"/>
</dbReference>
<gene>
    <name evidence="2" type="ORF">NE857_12865</name>
</gene>
<dbReference type="SUPFAM" id="SSF53474">
    <property type="entry name" value="alpha/beta-Hydrolases"/>
    <property type="match status" value="1"/>
</dbReference>
<feature type="domain" description="AB hydrolase-1" evidence="1">
    <location>
        <begin position="18"/>
        <end position="239"/>
    </location>
</feature>
<dbReference type="PANTHER" id="PTHR43194">
    <property type="entry name" value="HYDROLASE ALPHA/BETA FOLD FAMILY"/>
    <property type="match status" value="1"/>
</dbReference>
<dbReference type="RefSeq" id="WP_254421199.1">
    <property type="nucleotide sequence ID" value="NZ_BAAAJB010000067.1"/>
</dbReference>
<dbReference type="EMBL" id="CP099837">
    <property type="protein sequence ID" value="USY22418.1"/>
    <property type="molecule type" value="Genomic_DNA"/>
</dbReference>
<proteinExistence type="predicted"/>
<dbReference type="InterPro" id="IPR000073">
    <property type="entry name" value="AB_hydrolase_1"/>
</dbReference>
<keyword evidence="3" id="KW-1185">Reference proteome</keyword>
<protein>
    <submittedName>
        <fullName evidence="2">Alpha/beta hydrolase</fullName>
    </submittedName>
</protein>
<dbReference type="Gene3D" id="3.40.50.1820">
    <property type="entry name" value="alpha/beta hydrolase"/>
    <property type="match status" value="1"/>
</dbReference>
<name>A0ABY5DGW5_9ACTN</name>
<keyword evidence="2" id="KW-0378">Hydrolase</keyword>
<evidence type="ECO:0000259" key="1">
    <source>
        <dbReference type="Pfam" id="PF00561"/>
    </source>
</evidence>
<dbReference type="InterPro" id="IPR029058">
    <property type="entry name" value="AB_hydrolase_fold"/>
</dbReference>
<evidence type="ECO:0000313" key="3">
    <source>
        <dbReference type="Proteomes" id="UP001055940"/>
    </source>
</evidence>